<dbReference type="InterPro" id="IPR036291">
    <property type="entry name" value="NAD(P)-bd_dom_sf"/>
</dbReference>
<accession>A0A382K9L4</accession>
<gene>
    <name evidence="1" type="ORF">METZ01_LOCUS274014</name>
</gene>
<proteinExistence type="predicted"/>
<dbReference type="SUPFAM" id="SSF51735">
    <property type="entry name" value="NAD(P)-binding Rossmann-fold domains"/>
    <property type="match status" value="1"/>
</dbReference>
<evidence type="ECO:0008006" key="2">
    <source>
        <dbReference type="Google" id="ProtNLM"/>
    </source>
</evidence>
<organism evidence="1">
    <name type="scientific">marine metagenome</name>
    <dbReference type="NCBI Taxonomy" id="408172"/>
    <lineage>
        <taxon>unclassified sequences</taxon>
        <taxon>metagenomes</taxon>
        <taxon>ecological metagenomes</taxon>
    </lineage>
</organism>
<dbReference type="Gene3D" id="3.40.50.720">
    <property type="entry name" value="NAD(P)-binding Rossmann-like Domain"/>
    <property type="match status" value="1"/>
</dbReference>
<reference evidence="1" key="1">
    <citation type="submission" date="2018-05" db="EMBL/GenBank/DDBJ databases">
        <authorList>
            <person name="Lanie J.A."/>
            <person name="Ng W.-L."/>
            <person name="Kazmierczak K.M."/>
            <person name="Andrzejewski T.M."/>
            <person name="Davidsen T.M."/>
            <person name="Wayne K.J."/>
            <person name="Tettelin H."/>
            <person name="Glass J.I."/>
            <person name="Rusch D."/>
            <person name="Podicherti R."/>
            <person name="Tsui H.-C.T."/>
            <person name="Winkler M.E."/>
        </authorList>
    </citation>
    <scope>NUCLEOTIDE SEQUENCE</scope>
</reference>
<name>A0A382K9L4_9ZZZZ</name>
<feature type="non-terminal residue" evidence="1">
    <location>
        <position position="114"/>
    </location>
</feature>
<dbReference type="AlphaFoldDB" id="A0A382K9L4"/>
<evidence type="ECO:0000313" key="1">
    <source>
        <dbReference type="EMBL" id="SVC21160.1"/>
    </source>
</evidence>
<sequence length="114" mass="12557">MRSSASILKREAKQTTKFCNRLYVGGPSVMITDHILPAKFFVLVYTTIGMLSFANNSAFADAHQSNVDKPTILITGSNRGIGLEFVRQLSLRDWRIIATARAPQDATDLNSLAN</sequence>
<dbReference type="EMBL" id="UINC01079298">
    <property type="protein sequence ID" value="SVC21160.1"/>
    <property type="molecule type" value="Genomic_DNA"/>
</dbReference>
<protein>
    <recommendedName>
        <fullName evidence="2">Short-chain dehydrogenase/reductase SDR</fullName>
    </recommendedName>
</protein>